<dbReference type="Pfam" id="PF12850">
    <property type="entry name" value="Metallophos_2"/>
    <property type="match status" value="1"/>
</dbReference>
<dbReference type="InterPro" id="IPR029052">
    <property type="entry name" value="Metallo-depent_PP-like"/>
</dbReference>
<gene>
    <name evidence="3" type="ORF">OZSIB_3282</name>
</gene>
<dbReference type="PIRSF" id="PIRSF000883">
    <property type="entry name" value="Pesterase_MJ0912"/>
    <property type="match status" value="1"/>
</dbReference>
<protein>
    <submittedName>
        <fullName evidence="3">Diadenosine tetraphosphatase</fullName>
    </submittedName>
</protein>
<name>A0A367ZR58_9BACT</name>
<evidence type="ECO:0000256" key="1">
    <source>
        <dbReference type="ARBA" id="ARBA00008950"/>
    </source>
</evidence>
<reference evidence="3 4" key="1">
    <citation type="submission" date="2018-05" db="EMBL/GenBank/DDBJ databases">
        <title>A metagenomic window into the 2 km-deep terrestrial subsurface aquifer revealed taxonomically and functionally diverse microbial community comprising novel uncultured bacterial lineages.</title>
        <authorList>
            <person name="Kadnikov V.V."/>
            <person name="Mardanov A.V."/>
            <person name="Beletsky A.V."/>
            <person name="Banks D."/>
            <person name="Pimenov N.V."/>
            <person name="Frank Y.A."/>
            <person name="Karnachuk O.V."/>
            <person name="Ravin N.V."/>
        </authorList>
    </citation>
    <scope>NUCLEOTIDE SEQUENCE [LARGE SCALE GENOMIC DNA]</scope>
    <source>
        <strain evidence="3">BY5</strain>
    </source>
</reference>
<dbReference type="InterPro" id="IPR011152">
    <property type="entry name" value="Pesterase_MJ0912"/>
</dbReference>
<dbReference type="PANTHER" id="PTHR42850">
    <property type="entry name" value="METALLOPHOSPHOESTERASE"/>
    <property type="match status" value="1"/>
</dbReference>
<dbReference type="InterPro" id="IPR050126">
    <property type="entry name" value="Ap4A_hydrolase"/>
</dbReference>
<feature type="domain" description="Calcineurin-like phosphoesterase" evidence="2">
    <location>
        <begin position="1"/>
        <end position="215"/>
    </location>
</feature>
<organism evidence="3 4">
    <name type="scientific">Candidatus Ozemobacter sibiricus</name>
    <dbReference type="NCBI Taxonomy" id="2268124"/>
    <lineage>
        <taxon>Bacteria</taxon>
        <taxon>Candidatus Ozemobacteria</taxon>
        <taxon>Candidatus Ozemobacterales</taxon>
        <taxon>Candidatus Ozemobacteraceae</taxon>
        <taxon>Candidatus Ozemobacter</taxon>
    </lineage>
</organism>
<evidence type="ECO:0000259" key="2">
    <source>
        <dbReference type="Pfam" id="PF12850"/>
    </source>
</evidence>
<dbReference type="InterPro" id="IPR024654">
    <property type="entry name" value="Calcineurin-like_PHP_lpxH"/>
</dbReference>
<dbReference type="EMBL" id="QOQW01000006">
    <property type="protein sequence ID" value="RCK80536.1"/>
    <property type="molecule type" value="Genomic_DNA"/>
</dbReference>
<dbReference type="Proteomes" id="UP000252355">
    <property type="component" value="Unassembled WGS sequence"/>
</dbReference>
<evidence type="ECO:0000313" key="3">
    <source>
        <dbReference type="EMBL" id="RCK80536.1"/>
    </source>
</evidence>
<sequence length="253" mass="28647">MRVLVVSDIHSNWEAWQAVWKAAQADAPDEVWCLGDLTGYGPDPDRCLDHVRNLPRLKMVMGNHDRVVAKVESPVGFNPHAIIAAYRNLARLKEDQTAWLAGLPGTLQPRPDILLCHGSPVDPDEYLLTPQVTEPSFQFMYEQGVKLALFGHTHLPAFYEYSPEEGLIADPDPMTGHWFNLMLDGRHYYLVNPGSVGQPRDGNPQAAFCLLDLEEKKGCISFHRVPYEIQACQEKMRREKFPDILINRLAIGY</sequence>
<comment type="similarity">
    <text evidence="1">Belongs to the metallophosphoesterase superfamily. YfcE family.</text>
</comment>
<evidence type="ECO:0000313" key="4">
    <source>
        <dbReference type="Proteomes" id="UP000252355"/>
    </source>
</evidence>
<dbReference type="CDD" id="cd00838">
    <property type="entry name" value="MPP_superfamily"/>
    <property type="match status" value="1"/>
</dbReference>
<dbReference type="PANTHER" id="PTHR42850:SF2">
    <property type="entry name" value="BLL5683 PROTEIN"/>
    <property type="match status" value="1"/>
</dbReference>
<dbReference type="SUPFAM" id="SSF56300">
    <property type="entry name" value="Metallo-dependent phosphatases"/>
    <property type="match status" value="1"/>
</dbReference>
<dbReference type="GO" id="GO:0016791">
    <property type="term" value="F:phosphatase activity"/>
    <property type="evidence" value="ECO:0007669"/>
    <property type="project" value="TreeGrafter"/>
</dbReference>
<dbReference type="Gene3D" id="3.60.21.10">
    <property type="match status" value="1"/>
</dbReference>
<dbReference type="AlphaFoldDB" id="A0A367ZR58"/>
<comment type="caution">
    <text evidence="3">The sequence shown here is derived from an EMBL/GenBank/DDBJ whole genome shotgun (WGS) entry which is preliminary data.</text>
</comment>
<dbReference type="GO" id="GO:0005737">
    <property type="term" value="C:cytoplasm"/>
    <property type="evidence" value="ECO:0007669"/>
    <property type="project" value="TreeGrafter"/>
</dbReference>
<accession>A0A367ZR58</accession>
<proteinExistence type="inferred from homology"/>